<sequence length="40" mass="4789">MNLCALSRKLYPEALARAHCWAVYVHWALRRGVIHIRRRT</sequence>
<gene>
    <name evidence="1" type="ordered locus">DGo_PE0042</name>
</gene>
<proteinExistence type="predicted"/>
<dbReference type="AlphaFoldDB" id="H8H3T9"/>
<organism evidence="1 2">
    <name type="scientific">Deinococcus gobiensis (strain DSM 21396 / JCM 16679 / CGMCC 1.7299 / I-0)</name>
    <dbReference type="NCBI Taxonomy" id="745776"/>
    <lineage>
        <taxon>Bacteria</taxon>
        <taxon>Thermotogati</taxon>
        <taxon>Deinococcota</taxon>
        <taxon>Deinococci</taxon>
        <taxon>Deinococcales</taxon>
        <taxon>Deinococcaceae</taxon>
        <taxon>Deinococcus</taxon>
    </lineage>
</organism>
<keyword evidence="1" id="KW-0614">Plasmid</keyword>
<geneLocation type="plasmid" evidence="1 2">
    <name>P5</name>
</geneLocation>
<name>H8H3T9_DEIGI</name>
<reference evidence="1 2" key="1">
    <citation type="journal article" date="2012" name="PLoS ONE">
        <title>Genome sequence and transcriptome analysis of the radioresistant bacterium Deinococcus gobiensis: insights into the extreme environmental adaptations.</title>
        <authorList>
            <person name="Yuan M."/>
            <person name="Chen M."/>
            <person name="Zhang W."/>
            <person name="Lu W."/>
            <person name="Wang J."/>
            <person name="Yang M."/>
            <person name="Zhao P."/>
            <person name="Tang R."/>
            <person name="Li X."/>
            <person name="Hao Y."/>
            <person name="Zhou Z."/>
            <person name="Zhan Y."/>
            <person name="Yu H."/>
            <person name="Teng C."/>
            <person name="Yan Y."/>
            <person name="Ping S."/>
            <person name="Wang Y."/>
            <person name="Lin M."/>
        </authorList>
    </citation>
    <scope>NUCLEOTIDE SEQUENCE [LARGE SCALE GENOMIC DNA]</scope>
    <source>
        <strain evidence="2">DSM 21396 / JCM 16679 / CGMCC 1.7299 / I-0</strain>
        <plasmid evidence="1">P5</plasmid>
    </source>
</reference>
<accession>H8H3T9</accession>
<evidence type="ECO:0000313" key="2">
    <source>
        <dbReference type="Proteomes" id="UP000007575"/>
    </source>
</evidence>
<dbReference type="HOGENOM" id="CLU_3288395_0_0_0"/>
<keyword evidence="2" id="KW-1185">Reference proteome</keyword>
<evidence type="ECO:0000313" key="1">
    <source>
        <dbReference type="EMBL" id="AFD28186.1"/>
    </source>
</evidence>
<dbReference type="Proteomes" id="UP000007575">
    <property type="component" value="Plasmid P5"/>
</dbReference>
<dbReference type="EMBL" id="CP002196">
    <property type="protein sequence ID" value="AFD28186.1"/>
    <property type="molecule type" value="Genomic_DNA"/>
</dbReference>
<dbReference type="KEGG" id="dgo:DGo_PE0042"/>
<protein>
    <submittedName>
        <fullName evidence="1">Uncharacterized protein</fullName>
    </submittedName>
</protein>